<protein>
    <submittedName>
        <fullName evidence="1">Uncharacterized protein</fullName>
    </submittedName>
</protein>
<sequence>MRVYQEKLSKAGYIVMPKIFEQVANSPCSRFWVSEERAAIVISTLLAGKVVPNMRRNKREMFDEIFHRFLIAREQYPEKSIYALAIMVVNQPAPKFYMTPRTVGELIYRIKNGWYDKQFNRYKDYSQVNKEKL</sequence>
<organism evidence="1">
    <name type="scientific">Podoviridae sp. ctDwO1</name>
    <dbReference type="NCBI Taxonomy" id="2827726"/>
    <lineage>
        <taxon>Viruses</taxon>
        <taxon>Duplodnaviria</taxon>
        <taxon>Heunggongvirae</taxon>
        <taxon>Uroviricota</taxon>
        <taxon>Caudoviricetes</taxon>
    </lineage>
</organism>
<dbReference type="EMBL" id="BK032784">
    <property type="protein sequence ID" value="DAF60226.1"/>
    <property type="molecule type" value="Genomic_DNA"/>
</dbReference>
<evidence type="ECO:0000313" key="1">
    <source>
        <dbReference type="EMBL" id="DAF60226.1"/>
    </source>
</evidence>
<proteinExistence type="predicted"/>
<accession>A0A8S5TBV2</accession>
<name>A0A8S5TBV2_9CAUD</name>
<reference evidence="1" key="1">
    <citation type="journal article" date="2021" name="Proc. Natl. Acad. Sci. U.S.A.">
        <title>A Catalog of Tens of Thousands of Viruses from Human Metagenomes Reveals Hidden Associations with Chronic Diseases.</title>
        <authorList>
            <person name="Tisza M.J."/>
            <person name="Buck C.B."/>
        </authorList>
    </citation>
    <scope>NUCLEOTIDE SEQUENCE</scope>
    <source>
        <strain evidence="1">CtDwO1</strain>
    </source>
</reference>